<evidence type="ECO:0000313" key="1">
    <source>
        <dbReference type="EMBL" id="CEI39171.1"/>
    </source>
</evidence>
<accession>A0A2L2SQS9</accession>
<reference evidence="2" key="1">
    <citation type="submission" date="2014-10" db="EMBL/GenBank/DDBJ databases">
        <authorList>
            <person name="King R."/>
        </authorList>
    </citation>
    <scope>NUCLEOTIDE SEQUENCE [LARGE SCALE GENOMIC DNA]</scope>
    <source>
        <strain evidence="2">A3/5</strain>
    </source>
</reference>
<organism evidence="1 2">
    <name type="scientific">Fusarium venenatum</name>
    <dbReference type="NCBI Taxonomy" id="56646"/>
    <lineage>
        <taxon>Eukaryota</taxon>
        <taxon>Fungi</taxon>
        <taxon>Dikarya</taxon>
        <taxon>Ascomycota</taxon>
        <taxon>Pezizomycotina</taxon>
        <taxon>Sordariomycetes</taxon>
        <taxon>Hypocreomycetidae</taxon>
        <taxon>Hypocreales</taxon>
        <taxon>Nectriaceae</taxon>
        <taxon>Fusarium</taxon>
    </lineage>
</organism>
<dbReference type="AlphaFoldDB" id="A0A2L2SQS9"/>
<dbReference type="EMBL" id="LN649232">
    <property type="protein sequence ID" value="CEI39171.1"/>
    <property type="molecule type" value="Genomic_DNA"/>
</dbReference>
<sequence>MDVMLPTLEIRSWQLQLVVNIPEQEWVMILKRLSSWLRIYSLGSGLGFWLGLRYNPVIPRSLQAARRK</sequence>
<keyword evidence="2" id="KW-1185">Reference proteome</keyword>
<protein>
    <submittedName>
        <fullName evidence="1">Uncharacterized protein</fullName>
    </submittedName>
</protein>
<evidence type="ECO:0000313" key="2">
    <source>
        <dbReference type="Proteomes" id="UP000245910"/>
    </source>
</evidence>
<proteinExistence type="predicted"/>
<name>A0A2L2SQS9_9HYPO</name>
<dbReference type="Proteomes" id="UP000245910">
    <property type="component" value="Chromosome IIII"/>
</dbReference>